<organism evidence="2 3">
    <name type="scientific">Prunus yedoensis var. nudiflora</name>
    <dbReference type="NCBI Taxonomy" id="2094558"/>
    <lineage>
        <taxon>Eukaryota</taxon>
        <taxon>Viridiplantae</taxon>
        <taxon>Streptophyta</taxon>
        <taxon>Embryophyta</taxon>
        <taxon>Tracheophyta</taxon>
        <taxon>Spermatophyta</taxon>
        <taxon>Magnoliopsida</taxon>
        <taxon>eudicotyledons</taxon>
        <taxon>Gunneridae</taxon>
        <taxon>Pentapetalae</taxon>
        <taxon>rosids</taxon>
        <taxon>fabids</taxon>
        <taxon>Rosales</taxon>
        <taxon>Rosaceae</taxon>
        <taxon>Amygdaloideae</taxon>
        <taxon>Amygdaleae</taxon>
        <taxon>Prunus</taxon>
    </lineage>
</organism>
<name>A0A314UIY2_PRUYE</name>
<accession>A0A314UIY2</accession>
<feature type="region of interest" description="Disordered" evidence="1">
    <location>
        <begin position="91"/>
        <end position="134"/>
    </location>
</feature>
<dbReference type="EMBL" id="PJQY01003442">
    <property type="protein sequence ID" value="PQM37455.1"/>
    <property type="molecule type" value="Genomic_DNA"/>
</dbReference>
<reference evidence="2 3" key="1">
    <citation type="submission" date="2018-02" db="EMBL/GenBank/DDBJ databases">
        <title>Draft genome of wild Prunus yedoensis var. nudiflora.</title>
        <authorList>
            <person name="Baek S."/>
            <person name="Kim J.-H."/>
            <person name="Choi K."/>
            <person name="Kim G.-B."/>
            <person name="Cho A."/>
            <person name="Jang H."/>
            <person name="Shin C.-H."/>
            <person name="Yu H.-J."/>
            <person name="Mun J.-H."/>
        </authorList>
    </citation>
    <scope>NUCLEOTIDE SEQUENCE [LARGE SCALE GENOMIC DNA]</scope>
    <source>
        <strain evidence="3">cv. Jeju island</strain>
        <tissue evidence="2">Leaf</tissue>
    </source>
</reference>
<protein>
    <submittedName>
        <fullName evidence="2">Uncharacterized protein</fullName>
    </submittedName>
</protein>
<keyword evidence="3" id="KW-1185">Reference proteome</keyword>
<dbReference type="Proteomes" id="UP000250321">
    <property type="component" value="Unassembled WGS sequence"/>
</dbReference>
<gene>
    <name evidence="2" type="ORF">Pyn_35615</name>
</gene>
<evidence type="ECO:0000313" key="3">
    <source>
        <dbReference type="Proteomes" id="UP000250321"/>
    </source>
</evidence>
<comment type="caution">
    <text evidence="2">The sequence shown here is derived from an EMBL/GenBank/DDBJ whole genome shotgun (WGS) entry which is preliminary data.</text>
</comment>
<sequence length="134" mass="15250">MGVLAIHINPENYEKMKHIDYFEKVIHAMGVFDIVVGTVDYTLNSSSFLYAMYRKGLQQTLDYFKKKMVWESSVEDSDMLREMHENWLKANSDGAKIEEPRQVMATANGDEGPSSGEGDGHDDEWPTLMRSPGI</sequence>
<evidence type="ECO:0000313" key="2">
    <source>
        <dbReference type="EMBL" id="PQM37455.1"/>
    </source>
</evidence>
<evidence type="ECO:0000256" key="1">
    <source>
        <dbReference type="SAM" id="MobiDB-lite"/>
    </source>
</evidence>
<dbReference type="AlphaFoldDB" id="A0A314UIY2"/>
<proteinExistence type="predicted"/>